<dbReference type="AlphaFoldDB" id="A0A4R8RZE1"/>
<evidence type="ECO:0000259" key="6">
    <source>
        <dbReference type="PROSITE" id="PS51898"/>
    </source>
</evidence>
<feature type="region of interest" description="Disordered" evidence="5">
    <location>
        <begin position="1"/>
        <end position="39"/>
    </location>
</feature>
<evidence type="ECO:0000313" key="8">
    <source>
        <dbReference type="EMBL" id="TDZ79105.1"/>
    </source>
</evidence>
<dbReference type="InterPro" id="IPR013762">
    <property type="entry name" value="Integrase-like_cat_sf"/>
</dbReference>
<feature type="compositionally biased region" description="Basic and acidic residues" evidence="5">
    <location>
        <begin position="9"/>
        <end position="24"/>
    </location>
</feature>
<dbReference type="Gene3D" id="1.10.443.10">
    <property type="entry name" value="Intergrase catalytic core"/>
    <property type="match status" value="1"/>
</dbReference>
<dbReference type="EMBL" id="PECH01000008">
    <property type="protein sequence ID" value="TDZ79105.1"/>
    <property type="molecule type" value="Genomic_DNA"/>
</dbReference>
<evidence type="ECO:0000259" key="7">
    <source>
        <dbReference type="PROSITE" id="PS51900"/>
    </source>
</evidence>
<reference evidence="8 9" key="1">
    <citation type="journal article" date="2019" name="Sci. Rep.">
        <title>Extended insight into the Mycobacterium chelonae-abscessus complex through whole genome sequencing of Mycobacterium salmoniphilum outbreak and Mycobacterium salmoniphilum-like strains.</title>
        <authorList>
            <person name="Behra P.R.K."/>
            <person name="Das S."/>
            <person name="Pettersson B.M.F."/>
            <person name="Shirreff L."/>
            <person name="DuCote T."/>
            <person name="Jacobsson K.G."/>
            <person name="Ennis D.G."/>
            <person name="Kirsebom L.A."/>
        </authorList>
    </citation>
    <scope>NUCLEOTIDE SEQUENCE [LARGE SCALE GENOMIC DNA]</scope>
    <source>
        <strain evidence="8 9">DE 4585</strain>
    </source>
</reference>
<dbReference type="Proteomes" id="UP000295117">
    <property type="component" value="Unassembled WGS sequence"/>
</dbReference>
<dbReference type="RefSeq" id="WP_204837745.1">
    <property type="nucleotide sequence ID" value="NZ_PECH01000008.1"/>
</dbReference>
<keyword evidence="2 4" id="KW-0238">DNA-binding</keyword>
<feature type="domain" description="Core-binding (CB)" evidence="7">
    <location>
        <begin position="60"/>
        <end position="163"/>
    </location>
</feature>
<dbReference type="Pfam" id="PF00589">
    <property type="entry name" value="Phage_integrase"/>
    <property type="match status" value="1"/>
</dbReference>
<evidence type="ECO:0000313" key="9">
    <source>
        <dbReference type="Proteomes" id="UP000295117"/>
    </source>
</evidence>
<dbReference type="PROSITE" id="PS51898">
    <property type="entry name" value="TYR_RECOMBINASE"/>
    <property type="match status" value="1"/>
</dbReference>
<dbReference type="Pfam" id="PF13102">
    <property type="entry name" value="Phage_int_SAM_5"/>
    <property type="match status" value="1"/>
</dbReference>
<evidence type="ECO:0000256" key="3">
    <source>
        <dbReference type="ARBA" id="ARBA00023172"/>
    </source>
</evidence>
<dbReference type="GO" id="GO:0003677">
    <property type="term" value="F:DNA binding"/>
    <property type="evidence" value="ECO:0007669"/>
    <property type="project" value="UniProtKB-UniRule"/>
</dbReference>
<evidence type="ECO:0000256" key="2">
    <source>
        <dbReference type="ARBA" id="ARBA00023125"/>
    </source>
</evidence>
<accession>A0A4R8RZE1</accession>
<dbReference type="InterPro" id="IPR044068">
    <property type="entry name" value="CB"/>
</dbReference>
<dbReference type="Gene3D" id="1.10.150.130">
    <property type="match status" value="1"/>
</dbReference>
<sequence>MAQRRNRRSGVENRWTKDVRDADGKIQSVPSANHGKGKQWRARYVDSDGREHAKGFRTKSEANQWLNGIVAAQETGNYIDPRLGKVTFHSYYQEWSKLQTWETSTLKAMNLAANSATFGNVPFTDLKPSHIEAWVKWMRDKPLEPSTIRTRFNNVRAVIRAAVGDRFIAHDISAKVTLPRRPKASEAMAIPTPAEVGKLLSEADDHFAAFVALCAFAGTRLGEAAALRVGDIKFLSKEIRIERQVQRANGGVVEIRPPKYGSVRTVYVPDEVLHILSEHIRLHLPDNNPDRWVFPGQGEHPLHQNSVGYLWRKARTAAGVDHVLHDLRHFYASGLINENCDVVTVQRALGHSSATVTLSTYAHLWPNANDRTRKAAANLFHAAVNPAADELRTDSQ</sequence>
<evidence type="ECO:0000256" key="4">
    <source>
        <dbReference type="PROSITE-ProRule" id="PRU01248"/>
    </source>
</evidence>
<evidence type="ECO:0000256" key="1">
    <source>
        <dbReference type="ARBA" id="ARBA00008857"/>
    </source>
</evidence>
<evidence type="ECO:0000256" key="5">
    <source>
        <dbReference type="SAM" id="MobiDB-lite"/>
    </source>
</evidence>
<dbReference type="SUPFAM" id="SSF56349">
    <property type="entry name" value="DNA breaking-rejoining enzymes"/>
    <property type="match status" value="1"/>
</dbReference>
<dbReference type="InterPro" id="IPR010998">
    <property type="entry name" value="Integrase_recombinase_N"/>
</dbReference>
<dbReference type="PANTHER" id="PTHR30349">
    <property type="entry name" value="PHAGE INTEGRASE-RELATED"/>
    <property type="match status" value="1"/>
</dbReference>
<feature type="domain" description="Tyr recombinase" evidence="6">
    <location>
        <begin position="186"/>
        <end position="377"/>
    </location>
</feature>
<dbReference type="GO" id="GO:0006310">
    <property type="term" value="P:DNA recombination"/>
    <property type="evidence" value="ECO:0007669"/>
    <property type="project" value="UniProtKB-KW"/>
</dbReference>
<dbReference type="InterPro" id="IPR050090">
    <property type="entry name" value="Tyrosine_recombinase_XerCD"/>
</dbReference>
<gene>
    <name evidence="8" type="ORF">DE4585_02840</name>
</gene>
<dbReference type="GO" id="GO:0015074">
    <property type="term" value="P:DNA integration"/>
    <property type="evidence" value="ECO:0007669"/>
    <property type="project" value="InterPro"/>
</dbReference>
<keyword evidence="3" id="KW-0233">DNA recombination</keyword>
<comment type="similarity">
    <text evidence="1">Belongs to the 'phage' integrase family.</text>
</comment>
<dbReference type="PANTHER" id="PTHR30349:SF64">
    <property type="entry name" value="PROPHAGE INTEGRASE INTD-RELATED"/>
    <property type="match status" value="1"/>
</dbReference>
<dbReference type="InterPro" id="IPR025269">
    <property type="entry name" value="SAM-like_dom"/>
</dbReference>
<comment type="caution">
    <text evidence="8">The sequence shown here is derived from an EMBL/GenBank/DDBJ whole genome shotgun (WGS) entry which is preliminary data.</text>
</comment>
<proteinExistence type="inferred from homology"/>
<dbReference type="InterPro" id="IPR002104">
    <property type="entry name" value="Integrase_catalytic"/>
</dbReference>
<dbReference type="CDD" id="cd01189">
    <property type="entry name" value="INT_ICEBs1_C_like"/>
    <property type="match status" value="1"/>
</dbReference>
<organism evidence="8 9">
    <name type="scientific">Mycobacteroides salmoniphilum</name>
    <dbReference type="NCBI Taxonomy" id="404941"/>
    <lineage>
        <taxon>Bacteria</taxon>
        <taxon>Bacillati</taxon>
        <taxon>Actinomycetota</taxon>
        <taxon>Actinomycetes</taxon>
        <taxon>Mycobacteriales</taxon>
        <taxon>Mycobacteriaceae</taxon>
        <taxon>Mycobacteroides</taxon>
    </lineage>
</organism>
<dbReference type="PROSITE" id="PS51900">
    <property type="entry name" value="CB"/>
    <property type="match status" value="1"/>
</dbReference>
<protein>
    <submittedName>
        <fullName evidence="8">Putative prophage phiRv2 integrase</fullName>
    </submittedName>
</protein>
<name>A0A4R8RZE1_9MYCO</name>
<dbReference type="InterPro" id="IPR011010">
    <property type="entry name" value="DNA_brk_join_enz"/>
</dbReference>